<proteinExistence type="predicted"/>
<feature type="transmembrane region" description="Helical" evidence="6">
    <location>
        <begin position="763"/>
        <end position="783"/>
    </location>
</feature>
<comment type="subcellular location">
    <subcellularLocation>
        <location evidence="1">Cell membrane</location>
        <topology evidence="1">Multi-pass membrane protein</topology>
    </subcellularLocation>
</comment>
<dbReference type="KEGG" id="sxn:IAG42_12590"/>
<dbReference type="AlphaFoldDB" id="A0A7H1B6M5"/>
<feature type="domain" description="ABC3 transporter permease C-terminal" evidence="7">
    <location>
        <begin position="220"/>
        <end position="330"/>
    </location>
</feature>
<dbReference type="RefSeq" id="WP_188337116.1">
    <property type="nucleotide sequence ID" value="NZ_CP061281.1"/>
</dbReference>
<evidence type="ECO:0000256" key="3">
    <source>
        <dbReference type="ARBA" id="ARBA00022692"/>
    </source>
</evidence>
<evidence type="ECO:0000313" key="8">
    <source>
        <dbReference type="EMBL" id="QNS04380.1"/>
    </source>
</evidence>
<keyword evidence="5 6" id="KW-0472">Membrane</keyword>
<protein>
    <submittedName>
        <fullName evidence="8">ABC transporter permease</fullName>
    </submittedName>
</protein>
<gene>
    <name evidence="8" type="ORF">IAG42_12590</name>
</gene>
<reference evidence="8 9" key="1">
    <citation type="submission" date="2020-09" db="EMBL/GenBank/DDBJ databases">
        <title>A novel species.</title>
        <authorList>
            <person name="Gao J."/>
        </authorList>
    </citation>
    <scope>NUCLEOTIDE SEQUENCE [LARGE SCALE GENOMIC DNA]</scope>
    <source>
        <strain evidence="8 9">CRXT-Y-14</strain>
    </source>
</reference>
<dbReference type="Proteomes" id="UP000516428">
    <property type="component" value="Chromosome"/>
</dbReference>
<evidence type="ECO:0000313" key="9">
    <source>
        <dbReference type="Proteomes" id="UP000516428"/>
    </source>
</evidence>
<dbReference type="InterPro" id="IPR038766">
    <property type="entry name" value="Membrane_comp_ABC_pdt"/>
</dbReference>
<feature type="transmembrane region" description="Helical" evidence="6">
    <location>
        <begin position="309"/>
        <end position="330"/>
    </location>
</feature>
<sequence>MTLLDDRPAAPAPAPVRQGFGGRLRDLGVGVRCAVAGGREGWIRTLLTAIGVGLGVAVLLGAASVPTLLEERDARGAARQLGVEPGGPAERSDRSVLLSDASSDFRADSIDGYLVRPDGAHPALPPGVDKLPGPGEMVVSPALRELLDSPDGKLLKERYAYRDVGTIAPAGLHDPFDLYVYIGSDELSTDRGARRFDHWGHTFPSPPMDPVLVLMVVLACVVLLVPVAIFIATAVRFGGERRDRRLAALRLVGADVRMTRRMAAGEALFGAALGVVFGAGFFLAARQSLAHVEVWRLSAFPSDLSPVPVLGLLIVLAVPLAAIGVTLFALRSVAIEPLGVVRERRTRRRRLWWRLPVPAAGAVLLLTSEAVDSTDTFAVVRIAAGIALLLIGLVLVLPWLVEAVVGRLRGGPVPWQLATRRLQLSSTAASRAVAGITIAVAGGIALQMFVVGIEDDFTKATGQDPRRAQLVANADFPSGKLARRMTDEFGRSPGVRKVVGTVDTWAAAEGARPDHYGYVPTVTLSVGTCAALREKAELPSCRDGDVFRVLGAEGGATSREARHIARPGARLAVDDMEGGGKHRDGVRWVLPKETRTVPSRSDALGDRFTGILATPGAFDTDTLHNSMTMAQIQVDESVPDAFEHVRNVAFRMDPSMRVWTMHATERDDTYASILRGLFTAAAITISLIAASMLVSQIEQLRERRRLLSVLVAYGTRRATLAWSVLWQTAIPVVLGMGLAVSGGLALGWLMLRMTGKPVTDWLVFLPLVGVGAAAVLTVTLLSLPPLYRLMRPEGLRTE</sequence>
<name>A0A7H1B6M5_9ACTN</name>
<dbReference type="PANTHER" id="PTHR30287">
    <property type="entry name" value="MEMBRANE COMPONENT OF PREDICTED ABC SUPERFAMILY METABOLITE UPTAKE TRANSPORTER"/>
    <property type="match status" value="1"/>
</dbReference>
<feature type="transmembrane region" description="Helical" evidence="6">
    <location>
        <begin position="351"/>
        <end position="371"/>
    </location>
</feature>
<dbReference type="EMBL" id="CP061281">
    <property type="protein sequence ID" value="QNS04380.1"/>
    <property type="molecule type" value="Genomic_DNA"/>
</dbReference>
<accession>A0A7H1B6M5</accession>
<keyword evidence="9" id="KW-1185">Reference proteome</keyword>
<feature type="transmembrane region" description="Helical" evidence="6">
    <location>
        <begin position="732"/>
        <end position="751"/>
    </location>
</feature>
<organism evidence="8 9">
    <name type="scientific">Streptomyces xanthii</name>
    <dbReference type="NCBI Taxonomy" id="2768069"/>
    <lineage>
        <taxon>Bacteria</taxon>
        <taxon>Bacillati</taxon>
        <taxon>Actinomycetota</taxon>
        <taxon>Actinomycetes</taxon>
        <taxon>Kitasatosporales</taxon>
        <taxon>Streptomycetaceae</taxon>
        <taxon>Streptomyces</taxon>
    </lineage>
</organism>
<dbReference type="PANTHER" id="PTHR30287:SF1">
    <property type="entry name" value="INNER MEMBRANE PROTEIN"/>
    <property type="match status" value="1"/>
</dbReference>
<dbReference type="GO" id="GO:0005886">
    <property type="term" value="C:plasma membrane"/>
    <property type="evidence" value="ECO:0007669"/>
    <property type="project" value="UniProtKB-SubCell"/>
</dbReference>
<keyword evidence="2" id="KW-1003">Cell membrane</keyword>
<feature type="transmembrane region" description="Helical" evidence="6">
    <location>
        <begin position="428"/>
        <end position="450"/>
    </location>
</feature>
<feature type="transmembrane region" description="Helical" evidence="6">
    <location>
        <begin position="673"/>
        <end position="694"/>
    </location>
</feature>
<evidence type="ECO:0000256" key="5">
    <source>
        <dbReference type="ARBA" id="ARBA00023136"/>
    </source>
</evidence>
<keyword evidence="3 6" id="KW-0812">Transmembrane</keyword>
<feature type="transmembrane region" description="Helical" evidence="6">
    <location>
        <begin position="267"/>
        <end position="289"/>
    </location>
</feature>
<keyword evidence="4 6" id="KW-1133">Transmembrane helix</keyword>
<feature type="transmembrane region" description="Helical" evidence="6">
    <location>
        <begin position="211"/>
        <end position="235"/>
    </location>
</feature>
<evidence type="ECO:0000259" key="7">
    <source>
        <dbReference type="Pfam" id="PF02687"/>
    </source>
</evidence>
<evidence type="ECO:0000256" key="1">
    <source>
        <dbReference type="ARBA" id="ARBA00004651"/>
    </source>
</evidence>
<evidence type="ECO:0000256" key="6">
    <source>
        <dbReference type="SAM" id="Phobius"/>
    </source>
</evidence>
<feature type="transmembrane region" description="Helical" evidence="6">
    <location>
        <begin position="377"/>
        <end position="401"/>
    </location>
</feature>
<feature type="transmembrane region" description="Helical" evidence="6">
    <location>
        <begin position="46"/>
        <end position="65"/>
    </location>
</feature>
<evidence type="ECO:0000256" key="2">
    <source>
        <dbReference type="ARBA" id="ARBA00022475"/>
    </source>
</evidence>
<dbReference type="InterPro" id="IPR003838">
    <property type="entry name" value="ABC3_permease_C"/>
</dbReference>
<evidence type="ECO:0000256" key="4">
    <source>
        <dbReference type="ARBA" id="ARBA00022989"/>
    </source>
</evidence>
<feature type="domain" description="ABC3 transporter permease C-terminal" evidence="7">
    <location>
        <begin position="679"/>
        <end position="791"/>
    </location>
</feature>
<dbReference type="Pfam" id="PF02687">
    <property type="entry name" value="FtsX"/>
    <property type="match status" value="2"/>
</dbReference>